<keyword evidence="10 14" id="KW-0012">Acyltransferase</keyword>
<gene>
    <name evidence="18" type="ORF">SAMN02745227_00766</name>
</gene>
<proteinExistence type="inferred from homology"/>
<evidence type="ECO:0000256" key="3">
    <source>
        <dbReference type="ARBA" id="ARBA00012356"/>
    </source>
</evidence>
<dbReference type="InterPro" id="IPR017568">
    <property type="entry name" value="3-oxoacyl-ACP_synth-2"/>
</dbReference>
<dbReference type="SUPFAM" id="SSF53901">
    <property type="entry name" value="Thiolase-like"/>
    <property type="match status" value="2"/>
</dbReference>
<dbReference type="NCBIfam" id="TIGR03150">
    <property type="entry name" value="fabF"/>
    <property type="match status" value="1"/>
</dbReference>
<evidence type="ECO:0000256" key="10">
    <source>
        <dbReference type="ARBA" id="ARBA00023315"/>
    </source>
</evidence>
<evidence type="ECO:0000256" key="6">
    <source>
        <dbReference type="ARBA" id="ARBA00022679"/>
    </source>
</evidence>
<evidence type="ECO:0000256" key="11">
    <source>
        <dbReference type="ARBA" id="ARBA00024006"/>
    </source>
</evidence>
<dbReference type="InterPro" id="IPR014030">
    <property type="entry name" value="Ketoacyl_synth_N"/>
</dbReference>
<evidence type="ECO:0000256" key="4">
    <source>
        <dbReference type="ARBA" id="ARBA00014657"/>
    </source>
</evidence>
<evidence type="ECO:0000313" key="19">
    <source>
        <dbReference type="Proteomes" id="UP000243547"/>
    </source>
</evidence>
<organism evidence="18 19">
    <name type="scientific">Anaerobranca californiensis DSM 14826</name>
    <dbReference type="NCBI Taxonomy" id="1120989"/>
    <lineage>
        <taxon>Bacteria</taxon>
        <taxon>Bacillati</taxon>
        <taxon>Bacillota</taxon>
        <taxon>Clostridia</taxon>
        <taxon>Eubacteriales</taxon>
        <taxon>Proteinivoracaceae</taxon>
        <taxon>Anaerobranca</taxon>
    </lineage>
</organism>
<comment type="similarity">
    <text evidence="2 14 16">Belongs to the thiolase-like superfamily. Beta-ketoacyl-ACP synthases family.</text>
</comment>
<dbReference type="PROSITE" id="PS52004">
    <property type="entry name" value="KS3_2"/>
    <property type="match status" value="1"/>
</dbReference>
<keyword evidence="9 14" id="KW-0275">Fatty acid biosynthesis</keyword>
<evidence type="ECO:0000256" key="8">
    <source>
        <dbReference type="ARBA" id="ARBA00023098"/>
    </source>
</evidence>
<keyword evidence="19" id="KW-1185">Reference proteome</keyword>
<dbReference type="InterPro" id="IPR016039">
    <property type="entry name" value="Thiolase-like"/>
</dbReference>
<dbReference type="STRING" id="1120989.SAMN02745227_00766"/>
<dbReference type="RefSeq" id="WP_072906463.1">
    <property type="nucleotide sequence ID" value="NZ_FRAI01000007.1"/>
</dbReference>
<accession>A0A1M6MH64</accession>
<evidence type="ECO:0000313" key="18">
    <source>
        <dbReference type="EMBL" id="SHJ82696.1"/>
    </source>
</evidence>
<evidence type="ECO:0000259" key="17">
    <source>
        <dbReference type="PROSITE" id="PS52004"/>
    </source>
</evidence>
<dbReference type="Pfam" id="PF02801">
    <property type="entry name" value="Ketoacyl-synt_C"/>
    <property type="match status" value="1"/>
</dbReference>
<dbReference type="Proteomes" id="UP000243547">
    <property type="component" value="Unassembled WGS sequence"/>
</dbReference>
<dbReference type="GO" id="GO:0004315">
    <property type="term" value="F:3-oxoacyl-[acyl-carrier-protein] synthase activity"/>
    <property type="evidence" value="ECO:0007669"/>
    <property type="project" value="UniProtKB-UniRule"/>
</dbReference>
<dbReference type="PIRSF" id="PIRSF000447">
    <property type="entry name" value="KAS_II"/>
    <property type="match status" value="1"/>
</dbReference>
<comment type="catalytic activity">
    <reaction evidence="12 14">
        <text>(9Z)-hexadecenoyl-[ACP] + malonyl-[ACP] + H(+) = 3-oxo-(11Z)-octadecenoyl-[ACP] + holo-[ACP] + CO2</text>
        <dbReference type="Rhea" id="RHEA:55040"/>
        <dbReference type="Rhea" id="RHEA-COMP:9623"/>
        <dbReference type="Rhea" id="RHEA-COMP:9685"/>
        <dbReference type="Rhea" id="RHEA-COMP:10800"/>
        <dbReference type="Rhea" id="RHEA-COMP:14074"/>
        <dbReference type="ChEBI" id="CHEBI:15378"/>
        <dbReference type="ChEBI" id="CHEBI:16526"/>
        <dbReference type="ChEBI" id="CHEBI:64479"/>
        <dbReference type="ChEBI" id="CHEBI:78449"/>
        <dbReference type="ChEBI" id="CHEBI:83989"/>
        <dbReference type="ChEBI" id="CHEBI:138538"/>
        <dbReference type="EC" id="2.3.1.179"/>
    </reaction>
</comment>
<evidence type="ECO:0000256" key="2">
    <source>
        <dbReference type="ARBA" id="ARBA00008467"/>
    </source>
</evidence>
<evidence type="ECO:0000256" key="14">
    <source>
        <dbReference type="PIRNR" id="PIRNR000447"/>
    </source>
</evidence>
<dbReference type="PANTHER" id="PTHR11712">
    <property type="entry name" value="POLYKETIDE SYNTHASE-RELATED"/>
    <property type="match status" value="1"/>
</dbReference>
<name>A0A1M6MH64_9FIRM</name>
<comment type="catalytic activity">
    <reaction evidence="13 14">
        <text>a fatty acyl-[ACP] + malonyl-[ACP] + H(+) = a 3-oxoacyl-[ACP] + holo-[ACP] + CO2</text>
        <dbReference type="Rhea" id="RHEA:22836"/>
        <dbReference type="Rhea" id="RHEA-COMP:9623"/>
        <dbReference type="Rhea" id="RHEA-COMP:9685"/>
        <dbReference type="Rhea" id="RHEA-COMP:9916"/>
        <dbReference type="Rhea" id="RHEA-COMP:14125"/>
        <dbReference type="ChEBI" id="CHEBI:15378"/>
        <dbReference type="ChEBI" id="CHEBI:16526"/>
        <dbReference type="ChEBI" id="CHEBI:64479"/>
        <dbReference type="ChEBI" id="CHEBI:78449"/>
        <dbReference type="ChEBI" id="CHEBI:78776"/>
        <dbReference type="ChEBI" id="CHEBI:138651"/>
    </reaction>
</comment>
<dbReference type="NCBIfam" id="NF005589">
    <property type="entry name" value="PRK07314.1"/>
    <property type="match status" value="1"/>
</dbReference>
<evidence type="ECO:0000256" key="1">
    <source>
        <dbReference type="ARBA" id="ARBA00005194"/>
    </source>
</evidence>
<dbReference type="GO" id="GO:0005829">
    <property type="term" value="C:cytosol"/>
    <property type="evidence" value="ECO:0007669"/>
    <property type="project" value="TreeGrafter"/>
</dbReference>
<dbReference type="InterPro" id="IPR014031">
    <property type="entry name" value="Ketoacyl_synth_C"/>
</dbReference>
<dbReference type="EC" id="2.3.1.179" evidence="3 14"/>
<dbReference type="OrthoDB" id="9808669at2"/>
<dbReference type="PANTHER" id="PTHR11712:SF336">
    <property type="entry name" value="3-OXOACYL-[ACYL-CARRIER-PROTEIN] SYNTHASE, MITOCHONDRIAL"/>
    <property type="match status" value="1"/>
</dbReference>
<dbReference type="InterPro" id="IPR018201">
    <property type="entry name" value="Ketoacyl_synth_AS"/>
</dbReference>
<dbReference type="InterPro" id="IPR000794">
    <property type="entry name" value="Beta-ketoacyl_synthase"/>
</dbReference>
<dbReference type="InterPro" id="IPR020841">
    <property type="entry name" value="PKS_Beta-ketoAc_synthase_dom"/>
</dbReference>
<dbReference type="PROSITE" id="PS00606">
    <property type="entry name" value="KS3_1"/>
    <property type="match status" value="1"/>
</dbReference>
<evidence type="ECO:0000256" key="9">
    <source>
        <dbReference type="ARBA" id="ARBA00023160"/>
    </source>
</evidence>
<dbReference type="CDD" id="cd00834">
    <property type="entry name" value="KAS_I_II"/>
    <property type="match status" value="1"/>
</dbReference>
<keyword evidence="8" id="KW-0443">Lipid metabolism</keyword>
<keyword evidence="5 14" id="KW-0444">Lipid biosynthesis</keyword>
<dbReference type="SMART" id="SM00825">
    <property type="entry name" value="PKS_KS"/>
    <property type="match status" value="1"/>
</dbReference>
<dbReference type="NCBIfam" id="NF004970">
    <property type="entry name" value="PRK06333.1"/>
    <property type="match status" value="1"/>
</dbReference>
<dbReference type="Gene3D" id="3.40.47.10">
    <property type="match status" value="1"/>
</dbReference>
<keyword evidence="7" id="KW-0276">Fatty acid metabolism</keyword>
<feature type="active site" description="For beta-ketoacyl synthase activity" evidence="15">
    <location>
        <position position="163"/>
    </location>
</feature>
<evidence type="ECO:0000256" key="16">
    <source>
        <dbReference type="RuleBase" id="RU003694"/>
    </source>
</evidence>
<dbReference type="FunFam" id="3.40.47.10:FF:000009">
    <property type="entry name" value="3-oxoacyl-[acyl-carrier-protein] synthase 2"/>
    <property type="match status" value="1"/>
</dbReference>
<evidence type="ECO:0000256" key="13">
    <source>
        <dbReference type="ARBA" id="ARBA00047659"/>
    </source>
</evidence>
<feature type="domain" description="Ketosynthase family 3 (KS3)" evidence="17">
    <location>
        <begin position="2"/>
        <end position="410"/>
    </location>
</feature>
<comment type="function">
    <text evidence="11 14">Involved in the type II fatty acid elongation cycle. Catalyzes the elongation of a wide range of acyl-ACP by the addition of two carbons from malonyl-ACP to an acyl acceptor. Can efficiently catalyze the conversion of palmitoleoyl-ACP (cis-hexadec-9-enoyl-ACP) to cis-vaccenoyl-ACP (cis-octadec-11-enoyl-ACP), an essential step in the thermal regulation of fatty acid composition.</text>
</comment>
<keyword evidence="6 14" id="KW-0808">Transferase</keyword>
<protein>
    <recommendedName>
        <fullName evidence="4 14">3-oxoacyl-[acyl-carrier-protein] synthase 2</fullName>
        <ecNumber evidence="3 14">2.3.1.179</ecNumber>
    </recommendedName>
</protein>
<reference evidence="19" key="1">
    <citation type="submission" date="2016-11" db="EMBL/GenBank/DDBJ databases">
        <authorList>
            <person name="Varghese N."/>
            <person name="Submissions S."/>
        </authorList>
    </citation>
    <scope>NUCLEOTIDE SEQUENCE [LARGE SCALE GENOMIC DNA]</scope>
    <source>
        <strain evidence="19">DSM 14826</strain>
    </source>
</reference>
<evidence type="ECO:0000256" key="7">
    <source>
        <dbReference type="ARBA" id="ARBA00022832"/>
    </source>
</evidence>
<evidence type="ECO:0000256" key="12">
    <source>
        <dbReference type="ARBA" id="ARBA00047318"/>
    </source>
</evidence>
<dbReference type="GO" id="GO:0006633">
    <property type="term" value="P:fatty acid biosynthetic process"/>
    <property type="evidence" value="ECO:0007669"/>
    <property type="project" value="UniProtKB-UniRule"/>
</dbReference>
<dbReference type="Pfam" id="PF00109">
    <property type="entry name" value="ketoacyl-synt"/>
    <property type="match status" value="1"/>
</dbReference>
<comment type="pathway">
    <text evidence="1 14">Lipid metabolism; fatty acid biosynthesis.</text>
</comment>
<dbReference type="UniPathway" id="UPA00094"/>
<dbReference type="AlphaFoldDB" id="A0A1M6MH64"/>
<evidence type="ECO:0000256" key="15">
    <source>
        <dbReference type="PIRSR" id="PIRSR000447-1"/>
    </source>
</evidence>
<dbReference type="EMBL" id="FRAI01000007">
    <property type="protein sequence ID" value="SHJ82696.1"/>
    <property type="molecule type" value="Genomic_DNA"/>
</dbReference>
<sequence length="413" mass="44501">MKKRVVVTGMGVVTPLGNTIEEFWNNLLKGVSGVDYITYFDTEDFPTKIGAQVKDFQGEKYMDKKELKKTDKFVQYAIAAAIEGWKDAGFKEGEYNPHKVGVVIGSGIGGIETFEQQHKIYLEKGVRRISPFFVPMMISNMAAGGVSIALGAKGPVSSVVTACATGTNAIGDAFKIIQRGDADVMVAGGAEAAITPMGLGGFCAARAVSTNNDDPQKASRPFDKNRDGFVMGEGAGVVILESLEHAQRRKAKILAEVVGYGWASDAFHVVQPAPKGEGGARAMELALIDAGISPEKIDYINAHGTSTDFNDRLETEAIKSIFKEHAYKLNISSTKSMTGHLLGAAGAIEFIACVMTVLEDKIHPTINYETPDPDCDLNYTPNKFVERRVNYAMSNSLGFGGHNATLVVKKWQS</sequence>
<evidence type="ECO:0000256" key="5">
    <source>
        <dbReference type="ARBA" id="ARBA00022516"/>
    </source>
</evidence>